<dbReference type="RefSeq" id="WP_155359122.1">
    <property type="nucleotide sequence ID" value="NZ_BAAAHL010000059.1"/>
</dbReference>
<dbReference type="AlphaFoldDB" id="A0A5M3WYR1"/>
<keyword evidence="2" id="KW-1185">Reference proteome</keyword>
<comment type="caution">
    <text evidence="1">The sequence shown here is derived from an EMBL/GenBank/DDBJ whole genome shotgun (WGS) entry which is preliminary data.</text>
</comment>
<name>A0A5M3WYR1_9ACTN</name>
<protein>
    <submittedName>
        <fullName evidence="1">Uncharacterized protein</fullName>
    </submittedName>
</protein>
<evidence type="ECO:0000313" key="2">
    <source>
        <dbReference type="Proteomes" id="UP000331127"/>
    </source>
</evidence>
<sequence length="49" mass="5504">MIDTERHSPGNEQALLNSIDDLPYATLRGLLEYFVEQPTTTSSGFTNFI</sequence>
<gene>
    <name evidence="1" type="ORF">Amac_075070</name>
</gene>
<evidence type="ECO:0000313" key="1">
    <source>
        <dbReference type="EMBL" id="GES13910.1"/>
    </source>
</evidence>
<proteinExistence type="predicted"/>
<reference evidence="1 2" key="1">
    <citation type="submission" date="2019-10" db="EMBL/GenBank/DDBJ databases">
        <title>Whole genome shotgun sequence of Acrocarpospora macrocephala NBRC 16266.</title>
        <authorList>
            <person name="Ichikawa N."/>
            <person name="Kimura A."/>
            <person name="Kitahashi Y."/>
            <person name="Komaki H."/>
            <person name="Oguchi A."/>
        </authorList>
    </citation>
    <scope>NUCLEOTIDE SEQUENCE [LARGE SCALE GENOMIC DNA]</scope>
    <source>
        <strain evidence="1 2">NBRC 16266</strain>
    </source>
</reference>
<organism evidence="1 2">
    <name type="scientific">Acrocarpospora macrocephala</name>
    <dbReference type="NCBI Taxonomy" id="150177"/>
    <lineage>
        <taxon>Bacteria</taxon>
        <taxon>Bacillati</taxon>
        <taxon>Actinomycetota</taxon>
        <taxon>Actinomycetes</taxon>
        <taxon>Streptosporangiales</taxon>
        <taxon>Streptosporangiaceae</taxon>
        <taxon>Acrocarpospora</taxon>
    </lineage>
</organism>
<accession>A0A5M3WYR1</accession>
<dbReference type="OrthoDB" id="3541609at2"/>
<dbReference type="Proteomes" id="UP000331127">
    <property type="component" value="Unassembled WGS sequence"/>
</dbReference>
<dbReference type="EMBL" id="BLAE01000051">
    <property type="protein sequence ID" value="GES13910.1"/>
    <property type="molecule type" value="Genomic_DNA"/>
</dbReference>